<dbReference type="InterPro" id="IPR016195">
    <property type="entry name" value="Pol/histidinol_Pase-like"/>
</dbReference>
<proteinExistence type="predicted"/>
<protein>
    <submittedName>
        <fullName evidence="2">DNA polymerase III alpha subunit</fullName>
        <ecNumber evidence="2">2.7.7.7</ecNumber>
    </submittedName>
</protein>
<keyword evidence="2" id="KW-0548">Nucleotidyltransferase</keyword>
<dbReference type="SMART" id="SM00481">
    <property type="entry name" value="POLIIIAc"/>
    <property type="match status" value="1"/>
</dbReference>
<feature type="non-terminal residue" evidence="2">
    <location>
        <position position="553"/>
    </location>
</feature>
<organism evidence="2">
    <name type="scientific">hydrothermal vent metagenome</name>
    <dbReference type="NCBI Taxonomy" id="652676"/>
    <lineage>
        <taxon>unclassified sequences</taxon>
        <taxon>metagenomes</taxon>
        <taxon>ecological metagenomes</taxon>
    </lineage>
</organism>
<feature type="domain" description="Polymerase/histidinol phosphatase N-terminal" evidence="1">
    <location>
        <begin position="21"/>
        <end position="88"/>
    </location>
</feature>
<reference evidence="2" key="1">
    <citation type="submission" date="2018-06" db="EMBL/GenBank/DDBJ databases">
        <authorList>
            <person name="Zhirakovskaya E."/>
        </authorList>
    </citation>
    <scope>NUCLEOTIDE SEQUENCE</scope>
</reference>
<dbReference type="InterPro" id="IPR011708">
    <property type="entry name" value="DNA_pol3_alpha_NTPase_dom"/>
</dbReference>
<dbReference type="EMBL" id="UOGK01000588">
    <property type="protein sequence ID" value="VAX41759.1"/>
    <property type="molecule type" value="Genomic_DNA"/>
</dbReference>
<evidence type="ECO:0000313" key="2">
    <source>
        <dbReference type="EMBL" id="VAX41759.1"/>
    </source>
</evidence>
<name>A0A3B1DHA5_9ZZZZ</name>
<dbReference type="EC" id="2.7.7.7" evidence="2"/>
<gene>
    <name evidence="2" type="ORF">MNBD_PLANCTO03-1533</name>
</gene>
<sequence length="553" mass="61400">MGKEPQDVVEQQVTIADAGFIHLHLHSEYSLLDGGNRIDRLVRRVKELGMPAVALTDHGNLFGAVNFYETCHRHGVKPILGVEAYVAPGDRTDRTYTGSGDGGYHLVLLAENDIGWANLMYLCSEAYLTGFYYKPRMDRALLEAHNEGLIAINGHLGSEIGDHLLARVQTGDTKHWDRAVESAEWHAKVFADTGTGPRFFIEMQHHVPEQNAINPLLVKLARQLDLPLVCDNDSHFLHREDHDAHDTLICISTAKLKSDTARMRYTPELYVKSPEEMRELFEADEYNAGEMADAGREALANTVAIAERCEVELPIGANHAPVVRVTIPEAADLPAHDDPAFGSDLTAWYKAYCECFVLEPFDATLDPADADALEADCDRALRMLAEAGMVWRYGPGILEGAPQRAPCASEGTGSPRLRGGLQETRAEWARLERELGILADKNISAYFLICWDFVNWGRQRGIPANARGSGVGTMVGYCLGLSNACPVRYGLLFERFTDPDRDEYPDIDIDLCQDGRGEVINYVREKYGHVAQIITFGTMKARAAIRDCSRVLE</sequence>
<dbReference type="PANTHER" id="PTHR32294">
    <property type="entry name" value="DNA POLYMERASE III SUBUNIT ALPHA"/>
    <property type="match status" value="1"/>
</dbReference>
<accession>A0A3B1DHA5</accession>
<dbReference type="InterPro" id="IPR004013">
    <property type="entry name" value="PHP_dom"/>
</dbReference>
<dbReference type="InterPro" id="IPR003141">
    <property type="entry name" value="Pol/His_phosphatase_N"/>
</dbReference>
<keyword evidence="2" id="KW-0808">Transferase</keyword>
<dbReference type="Pfam" id="PF07733">
    <property type="entry name" value="DNA_pol3_alpha"/>
    <property type="match status" value="1"/>
</dbReference>
<dbReference type="CDD" id="cd12113">
    <property type="entry name" value="PHP_PolIIIA_DnaE3"/>
    <property type="match status" value="1"/>
</dbReference>
<dbReference type="PANTHER" id="PTHR32294:SF0">
    <property type="entry name" value="DNA POLYMERASE III SUBUNIT ALPHA"/>
    <property type="match status" value="1"/>
</dbReference>
<dbReference type="Gene3D" id="3.20.20.140">
    <property type="entry name" value="Metal-dependent hydrolases"/>
    <property type="match status" value="1"/>
</dbReference>
<dbReference type="AlphaFoldDB" id="A0A3B1DHA5"/>
<dbReference type="GO" id="GO:0006260">
    <property type="term" value="P:DNA replication"/>
    <property type="evidence" value="ECO:0007669"/>
    <property type="project" value="InterPro"/>
</dbReference>
<dbReference type="SUPFAM" id="SSF89550">
    <property type="entry name" value="PHP domain-like"/>
    <property type="match status" value="1"/>
</dbReference>
<dbReference type="GO" id="GO:0008408">
    <property type="term" value="F:3'-5' exonuclease activity"/>
    <property type="evidence" value="ECO:0007669"/>
    <property type="project" value="InterPro"/>
</dbReference>
<evidence type="ECO:0000259" key="1">
    <source>
        <dbReference type="SMART" id="SM00481"/>
    </source>
</evidence>
<dbReference type="GO" id="GO:0003887">
    <property type="term" value="F:DNA-directed DNA polymerase activity"/>
    <property type="evidence" value="ECO:0007669"/>
    <property type="project" value="UniProtKB-EC"/>
</dbReference>
<dbReference type="Pfam" id="PF02811">
    <property type="entry name" value="PHP"/>
    <property type="match status" value="1"/>
</dbReference>
<dbReference type="InterPro" id="IPR004805">
    <property type="entry name" value="DnaE2/DnaE/PolC"/>
</dbReference>